<reference key="1">
    <citation type="submission" date="2009-08" db="EMBL/GenBank/DDBJ databases">
        <title>The genome sequence of Methanothermobacter marburgensis.</title>
        <authorList>
            <person name="Kaster A."/>
            <person name="Seedorf H."/>
            <person name="Goenrich M."/>
            <person name="Wiezer A."/>
            <person name="Liesegang H."/>
            <person name="Thauer R."/>
            <person name="Gottschalk G."/>
        </authorList>
    </citation>
    <scope>NUCLEOTIDE SEQUENCE</scope>
    <source>
        <strain>Marburg</strain>
    </source>
</reference>
<dbReference type="Pfam" id="PF09373">
    <property type="entry name" value="PMBR"/>
    <property type="match status" value="1"/>
</dbReference>
<gene>
    <name evidence="1" type="ordered locus">MTBMA_c09110</name>
</gene>
<name>D9PWA8_METTM</name>
<accession>D9PWA8</accession>
<dbReference type="KEGG" id="mmg:MTBMA_c09110"/>
<dbReference type="STRING" id="79929.MTBMA_c09110"/>
<dbReference type="AlphaFoldDB" id="D9PWA8"/>
<proteinExistence type="predicted"/>
<dbReference type="InterPro" id="IPR018975">
    <property type="entry name" value="Pseudomurein-binding_repeat"/>
</dbReference>
<keyword evidence="2" id="KW-1185">Reference proteome</keyword>
<evidence type="ECO:0000313" key="1">
    <source>
        <dbReference type="EMBL" id="ADL58506.1"/>
    </source>
</evidence>
<dbReference type="RefSeq" id="WP_013295730.1">
    <property type="nucleotide sequence ID" value="NC_014408.1"/>
</dbReference>
<dbReference type="GeneID" id="77399687"/>
<dbReference type="PaxDb" id="79929-MTBMA_c09110"/>
<reference evidence="1 2" key="2">
    <citation type="journal article" date="2010" name="J. Bacteriol.">
        <title>Complete genome sequence of Methanothermobacter marburgensis, a methanoarchaeon model organism.</title>
        <authorList>
            <person name="Liesegang H."/>
            <person name="Kaster A.K."/>
            <person name="Wiezer A."/>
            <person name="Goenrich M."/>
            <person name="Wollherr A."/>
            <person name="Seedorf H."/>
            <person name="Gottschalk G."/>
            <person name="Thauer R.K."/>
        </authorList>
    </citation>
    <scope>NUCLEOTIDE SEQUENCE [LARGE SCALE GENOMIC DNA]</scope>
    <source>
        <strain evidence="2">ATCC BAA-927 / DSM 2133 / JCM 14651 / NBRC 100331 / OCM 82 / Marburg</strain>
    </source>
</reference>
<evidence type="ECO:0000313" key="2">
    <source>
        <dbReference type="Proteomes" id="UP000000345"/>
    </source>
</evidence>
<dbReference type="Proteomes" id="UP000000345">
    <property type="component" value="Chromosome"/>
</dbReference>
<dbReference type="GeneID" id="9704619"/>
<protein>
    <submittedName>
        <fullName evidence="1">Predicted pseudomurein-binding protein</fullName>
    </submittedName>
</protein>
<dbReference type="HOGENOM" id="CLU_1465122_0_0_2"/>
<sequence length="184" mass="20262">MDSDRMIPVIAAVMVALLLTAGALQLLRGSSVPEDKDEAATVEKTSDGYQLNLQAVLELAEMDSGNGTVEYRGFNFTGPQLLYIFARGVVMLELNETGKIHVGEYSGPEDPYGFMDTVTLTRSEYTDMAERTYTWMDANGRSPNHVGIYVEGSPDITPSLARKIFRQVLVEYRRTGTLPEVVSA</sequence>
<organism evidence="1 2">
    <name type="scientific">Methanothermobacter marburgensis (strain ATCC BAA-927 / DSM 2133 / JCM 14651 / NBRC 100331 / OCM 82 / Marburg)</name>
    <name type="common">Methanobacterium thermoautotrophicum</name>
    <dbReference type="NCBI Taxonomy" id="79929"/>
    <lineage>
        <taxon>Archaea</taxon>
        <taxon>Methanobacteriati</taxon>
        <taxon>Methanobacteriota</taxon>
        <taxon>Methanomada group</taxon>
        <taxon>Methanobacteria</taxon>
        <taxon>Methanobacteriales</taxon>
        <taxon>Methanobacteriaceae</taxon>
        <taxon>Methanothermobacter</taxon>
    </lineage>
</organism>
<dbReference type="EMBL" id="CP001710">
    <property type="protein sequence ID" value="ADL58506.1"/>
    <property type="molecule type" value="Genomic_DNA"/>
</dbReference>